<dbReference type="EMBL" id="JAGTTN010000001">
    <property type="protein sequence ID" value="MCC2030586.1"/>
    <property type="molecule type" value="Genomic_DNA"/>
</dbReference>
<evidence type="ECO:0000313" key="3">
    <source>
        <dbReference type="Proteomes" id="UP001139354"/>
    </source>
</evidence>
<accession>A0A9X1LRK7</accession>
<feature type="compositionally biased region" description="Basic and acidic residues" evidence="1">
    <location>
        <begin position="55"/>
        <end position="64"/>
    </location>
</feature>
<proteinExistence type="predicted"/>
<dbReference type="AlphaFoldDB" id="A0A9X1LRK7"/>
<feature type="compositionally biased region" description="Basic and acidic residues" evidence="1">
    <location>
        <begin position="35"/>
        <end position="47"/>
    </location>
</feature>
<keyword evidence="3" id="KW-1185">Reference proteome</keyword>
<protein>
    <submittedName>
        <fullName evidence="2">Uncharacterized protein</fullName>
    </submittedName>
</protein>
<evidence type="ECO:0000313" key="2">
    <source>
        <dbReference type="EMBL" id="MCC2030586.1"/>
    </source>
</evidence>
<comment type="caution">
    <text evidence="2">The sequence shown here is derived from an EMBL/GenBank/DDBJ whole genome shotgun (WGS) entry which is preliminary data.</text>
</comment>
<reference evidence="2" key="1">
    <citation type="submission" date="2021-04" db="EMBL/GenBank/DDBJ databases">
        <title>Microbacterium tenobrionis sp. nov. and Microbacterium allomyrinae sp. nov., isolated from larvae of Tenobrio molitor and Allomyrina dichotoma, respectively.</title>
        <authorList>
            <person name="Lee S.D."/>
        </authorList>
    </citation>
    <scope>NUCLEOTIDE SEQUENCE</scope>
    <source>
        <strain evidence="2">BWT-G7</strain>
    </source>
</reference>
<evidence type="ECO:0000256" key="1">
    <source>
        <dbReference type="SAM" id="MobiDB-lite"/>
    </source>
</evidence>
<gene>
    <name evidence="2" type="ORF">KEC57_00135</name>
</gene>
<dbReference type="RefSeq" id="WP_229382496.1">
    <property type="nucleotide sequence ID" value="NZ_JAGTTN010000001.1"/>
</dbReference>
<name>A0A9X1LRK7_9MICO</name>
<organism evidence="2 3">
    <name type="scientific">Microbacterium allomyrinae</name>
    <dbReference type="NCBI Taxonomy" id="2830666"/>
    <lineage>
        <taxon>Bacteria</taxon>
        <taxon>Bacillati</taxon>
        <taxon>Actinomycetota</taxon>
        <taxon>Actinomycetes</taxon>
        <taxon>Micrococcales</taxon>
        <taxon>Microbacteriaceae</taxon>
        <taxon>Microbacterium</taxon>
    </lineage>
</organism>
<dbReference type="Proteomes" id="UP001139354">
    <property type="component" value="Unassembled WGS sequence"/>
</dbReference>
<sequence>MTSTPDAPEHDGSDLAALREEIDALQAIPHEEIVNPLPKDIEDREPAPHATDAIGSEKWDRPADEESLEG</sequence>
<feature type="region of interest" description="Disordered" evidence="1">
    <location>
        <begin position="35"/>
        <end position="70"/>
    </location>
</feature>